<dbReference type="EnsemblMetazoa" id="XM_021038344.2">
    <property type="protein sequence ID" value="XP_020894003.1"/>
    <property type="gene ID" value="LOC110233089"/>
</dbReference>
<keyword evidence="6" id="KW-0804">Transcription</keyword>
<evidence type="ECO:0000256" key="7">
    <source>
        <dbReference type="ARBA" id="ARBA00023242"/>
    </source>
</evidence>
<organism evidence="10 11">
    <name type="scientific">Exaiptasia diaphana</name>
    <name type="common">Tropical sea anemone</name>
    <name type="synonym">Aiptasia pulchella</name>
    <dbReference type="NCBI Taxonomy" id="2652724"/>
    <lineage>
        <taxon>Eukaryota</taxon>
        <taxon>Metazoa</taxon>
        <taxon>Cnidaria</taxon>
        <taxon>Anthozoa</taxon>
        <taxon>Hexacorallia</taxon>
        <taxon>Actiniaria</taxon>
        <taxon>Aiptasiidae</taxon>
        <taxon>Exaiptasia</taxon>
    </lineage>
</organism>
<dbReference type="EnsemblMetazoa" id="XM_021038347.2">
    <property type="protein sequence ID" value="XP_020894006.1"/>
    <property type="gene ID" value="LOC110233089"/>
</dbReference>
<dbReference type="PANTHER" id="PTHR45636:SF41">
    <property type="entry name" value="PAIRED BOX PROTEIN PAX-6-RELATED"/>
    <property type="match status" value="1"/>
</dbReference>
<feature type="region of interest" description="Disordered" evidence="8">
    <location>
        <begin position="466"/>
        <end position="491"/>
    </location>
</feature>
<dbReference type="KEGG" id="epa:110233089"/>
<feature type="compositionally biased region" description="Polar residues" evidence="8">
    <location>
        <begin position="274"/>
        <end position="283"/>
    </location>
</feature>
<dbReference type="AlphaFoldDB" id="A0A913WTU2"/>
<reference evidence="10" key="1">
    <citation type="submission" date="2022-11" db="UniProtKB">
        <authorList>
            <consortium name="EnsemblMetazoa"/>
        </authorList>
    </citation>
    <scope>IDENTIFICATION</scope>
</reference>
<dbReference type="RefSeq" id="XP_020894006.1">
    <property type="nucleotide sequence ID" value="XM_021038347.2"/>
</dbReference>
<dbReference type="OMA" id="HTENLQW"/>
<feature type="domain" description="Paired" evidence="9">
    <location>
        <begin position="5"/>
        <end position="131"/>
    </location>
</feature>
<dbReference type="RefSeq" id="XP_020894003.1">
    <property type="nucleotide sequence ID" value="XM_021038344.2"/>
</dbReference>
<evidence type="ECO:0000313" key="11">
    <source>
        <dbReference type="Proteomes" id="UP000887567"/>
    </source>
</evidence>
<keyword evidence="4" id="KW-0805">Transcription regulation</keyword>
<feature type="compositionally biased region" description="Low complexity" evidence="8">
    <location>
        <begin position="203"/>
        <end position="214"/>
    </location>
</feature>
<keyword evidence="2" id="KW-0217">Developmental protein</keyword>
<dbReference type="InterPro" id="IPR043565">
    <property type="entry name" value="PAX_fam"/>
</dbReference>
<evidence type="ECO:0000259" key="9">
    <source>
        <dbReference type="PROSITE" id="PS51057"/>
    </source>
</evidence>
<dbReference type="SMART" id="SM00351">
    <property type="entry name" value="PAX"/>
    <property type="match status" value="1"/>
</dbReference>
<dbReference type="PANTHER" id="PTHR45636">
    <property type="entry name" value="PAIRED BOX PROTEIN PAX-6-RELATED-RELATED"/>
    <property type="match status" value="1"/>
</dbReference>
<dbReference type="EnsemblMetazoa" id="XM_021038346.2">
    <property type="protein sequence ID" value="XP_020894005.1"/>
    <property type="gene ID" value="LOC110233089"/>
</dbReference>
<keyword evidence="5" id="KW-0238">DNA-binding</keyword>
<keyword evidence="11" id="KW-1185">Reference proteome</keyword>
<protein>
    <recommendedName>
        <fullName evidence="9">Paired domain-containing protein</fullName>
    </recommendedName>
</protein>
<dbReference type="FunFam" id="1.10.10.10:FF:000003">
    <property type="entry name" value="Paired box protein Pax-6"/>
    <property type="match status" value="1"/>
</dbReference>
<evidence type="ECO:0000256" key="1">
    <source>
        <dbReference type="ARBA" id="ARBA00004123"/>
    </source>
</evidence>
<sequence>MPHRGPGGVNQLGGVFVNGRPLPDYMRHRIVELAHCGVRPSEISRQLLVSHGCVSKILGRYYETGSVRPGAIGGSKPKVATPKVVKKILEYKDKNPCIFAWEIRNNLLSDGVCDKTNVPSVSSINRILRNSAAEKEARAVQEQVKHAQQVQHLQQQVTLQPQMNGFPSQINFALPHTTAVNFSPNIQQPQITQPHQSTVPTAPQVQHQPQHPSPVKTPQDLIVQNVEKPSPENGHNISQNGSIQDLHVKTDQELQKDESDKEQMNEERKRKSDSVMSETSDTIKQLPEKINGENTDVNGNEGPEAKKRKIVYLDNGNTNGSKQDTLSPVYTRVSPTWIKYNSVIPSGFAFAGNINGLNTITEMNGINMNGINGIGNVNGISAINGINGMTAQMNGVNGMNGMGNGMGNGVGFVNGNSALSGINGLAGISTINGINALANLSCQTVNSINGINAINGLQVNGHGNSTGFPQQHVDQDRSVNNQSNGNGVHSENIHWSSQYPVVCIPESSQSGPTNQTVTVNKEGFPPQITFQFAGAPRSELHNSNGSTTTTSVYAPISNAGPRFSTIPVGTPIANGIQAMQFSRPMTTEFTSPIMKIVGPGTFLPLRPSMSALDTLTQG</sequence>
<accession>A0A913WTU2</accession>
<proteinExistence type="predicted"/>
<dbReference type="SUPFAM" id="SSF46689">
    <property type="entry name" value="Homeodomain-like"/>
    <property type="match status" value="1"/>
</dbReference>
<dbReference type="PRINTS" id="PR00027">
    <property type="entry name" value="PAIREDBOX"/>
</dbReference>
<feature type="compositionally biased region" description="Polar residues" evidence="8">
    <location>
        <begin position="478"/>
        <end position="491"/>
    </location>
</feature>
<dbReference type="Gene3D" id="1.10.10.10">
    <property type="entry name" value="Winged helix-like DNA-binding domain superfamily/Winged helix DNA-binding domain"/>
    <property type="match status" value="2"/>
</dbReference>
<dbReference type="InterPro" id="IPR001523">
    <property type="entry name" value="Paired_dom"/>
</dbReference>
<evidence type="ECO:0000256" key="8">
    <source>
        <dbReference type="SAM" id="MobiDB-lite"/>
    </source>
</evidence>
<feature type="compositionally biased region" description="Basic and acidic residues" evidence="8">
    <location>
        <begin position="246"/>
        <end position="273"/>
    </location>
</feature>
<feature type="compositionally biased region" description="Polar residues" evidence="8">
    <location>
        <begin position="190"/>
        <end position="201"/>
    </location>
</feature>
<dbReference type="CDD" id="cd00131">
    <property type="entry name" value="PAX"/>
    <property type="match status" value="1"/>
</dbReference>
<evidence type="ECO:0000256" key="5">
    <source>
        <dbReference type="ARBA" id="ARBA00023125"/>
    </source>
</evidence>
<evidence type="ECO:0000256" key="3">
    <source>
        <dbReference type="ARBA" id="ARBA00022724"/>
    </source>
</evidence>
<dbReference type="Pfam" id="PF00292">
    <property type="entry name" value="PAX"/>
    <property type="match status" value="1"/>
</dbReference>
<evidence type="ECO:0000256" key="2">
    <source>
        <dbReference type="ARBA" id="ARBA00022473"/>
    </source>
</evidence>
<name>A0A913WTU2_EXADI</name>
<evidence type="ECO:0000256" key="4">
    <source>
        <dbReference type="ARBA" id="ARBA00023015"/>
    </source>
</evidence>
<comment type="subcellular location">
    <subcellularLocation>
        <location evidence="1">Nucleus</location>
    </subcellularLocation>
</comment>
<dbReference type="GO" id="GO:0000981">
    <property type="term" value="F:DNA-binding transcription factor activity, RNA polymerase II-specific"/>
    <property type="evidence" value="ECO:0007669"/>
    <property type="project" value="TreeGrafter"/>
</dbReference>
<dbReference type="OrthoDB" id="5983501at2759"/>
<evidence type="ECO:0000256" key="6">
    <source>
        <dbReference type="ARBA" id="ARBA00023163"/>
    </source>
</evidence>
<dbReference type="GeneID" id="110233089"/>
<feature type="region of interest" description="Disordered" evidence="8">
    <location>
        <begin position="190"/>
        <end position="305"/>
    </location>
</feature>
<dbReference type="InterPro" id="IPR009057">
    <property type="entry name" value="Homeodomain-like_sf"/>
</dbReference>
<dbReference type="GO" id="GO:0005634">
    <property type="term" value="C:nucleus"/>
    <property type="evidence" value="ECO:0007669"/>
    <property type="project" value="UniProtKB-SubCell"/>
</dbReference>
<dbReference type="GO" id="GO:0000978">
    <property type="term" value="F:RNA polymerase II cis-regulatory region sequence-specific DNA binding"/>
    <property type="evidence" value="ECO:0007669"/>
    <property type="project" value="TreeGrafter"/>
</dbReference>
<evidence type="ECO:0000313" key="10">
    <source>
        <dbReference type="EnsemblMetazoa" id="XP_020894006.1"/>
    </source>
</evidence>
<dbReference type="Proteomes" id="UP000887567">
    <property type="component" value="Unplaced"/>
</dbReference>
<dbReference type="RefSeq" id="XP_020894005.1">
    <property type="nucleotide sequence ID" value="XM_021038346.2"/>
</dbReference>
<dbReference type="FunFam" id="1.10.10.10:FF:000013">
    <property type="entry name" value="Paired box 8 isoform 1"/>
    <property type="match status" value="1"/>
</dbReference>
<keyword evidence="7" id="KW-0539">Nucleus</keyword>
<feature type="compositionally biased region" description="Polar residues" evidence="8">
    <location>
        <begin position="233"/>
        <end position="243"/>
    </location>
</feature>
<dbReference type="InterPro" id="IPR036388">
    <property type="entry name" value="WH-like_DNA-bd_sf"/>
</dbReference>
<keyword evidence="3" id="KW-0563">Paired box</keyword>
<dbReference type="PROSITE" id="PS51057">
    <property type="entry name" value="PAIRED_2"/>
    <property type="match status" value="1"/>
</dbReference>